<dbReference type="Pfam" id="PF00175">
    <property type="entry name" value="NAD_binding_1"/>
    <property type="match status" value="1"/>
</dbReference>
<dbReference type="AlphaFoldDB" id="K3X218"/>
<organism evidence="16 17">
    <name type="scientific">Globisporangium ultimum (strain ATCC 200006 / CBS 805.95 / DAOM BR144)</name>
    <name type="common">Pythium ultimum</name>
    <dbReference type="NCBI Taxonomy" id="431595"/>
    <lineage>
        <taxon>Eukaryota</taxon>
        <taxon>Sar</taxon>
        <taxon>Stramenopiles</taxon>
        <taxon>Oomycota</taxon>
        <taxon>Peronosporomycetes</taxon>
        <taxon>Pythiales</taxon>
        <taxon>Pythiaceae</taxon>
        <taxon>Globisporangium</taxon>
    </lineage>
</organism>
<dbReference type="InParanoid" id="K3X218"/>
<evidence type="ECO:0000256" key="1">
    <source>
        <dbReference type="ARBA" id="ARBA00001917"/>
    </source>
</evidence>
<dbReference type="InterPro" id="IPR023173">
    <property type="entry name" value="NADPH_Cyt_P450_Rdtase_alpha"/>
</dbReference>
<evidence type="ECO:0000259" key="14">
    <source>
        <dbReference type="PROSITE" id="PS50902"/>
    </source>
</evidence>
<evidence type="ECO:0000256" key="6">
    <source>
        <dbReference type="ARBA" id="ARBA00022691"/>
    </source>
</evidence>
<dbReference type="GO" id="GO:0050660">
    <property type="term" value="F:flavin adenine dinucleotide binding"/>
    <property type="evidence" value="ECO:0007669"/>
    <property type="project" value="TreeGrafter"/>
</dbReference>
<comment type="cofactor">
    <cofactor evidence="1">
        <name>FMN</name>
        <dbReference type="ChEBI" id="CHEBI:58210"/>
    </cofactor>
</comment>
<dbReference type="InterPro" id="IPR001094">
    <property type="entry name" value="Flavdoxin-like"/>
</dbReference>
<evidence type="ECO:0000256" key="8">
    <source>
        <dbReference type="ARBA" id="ARBA00022857"/>
    </source>
</evidence>
<keyword evidence="10" id="KW-0486">Methionine biosynthesis</keyword>
<feature type="region of interest" description="Disordered" evidence="13">
    <location>
        <begin position="160"/>
        <end position="189"/>
    </location>
</feature>
<dbReference type="GO" id="GO:0030586">
    <property type="term" value="F:[methionine synthase] reductase (NADPH) activity"/>
    <property type="evidence" value="ECO:0007669"/>
    <property type="project" value="UniProtKB-EC"/>
</dbReference>
<dbReference type="SUPFAM" id="SSF52218">
    <property type="entry name" value="Flavoproteins"/>
    <property type="match status" value="1"/>
</dbReference>
<dbReference type="HOGENOM" id="CLU_001570_17_7_1"/>
<dbReference type="FunFam" id="3.40.50.360:FF:000059">
    <property type="entry name" value="5-methyltetrahydrofolate-homocysteine methyltransferase reductase"/>
    <property type="match status" value="1"/>
</dbReference>
<evidence type="ECO:0000256" key="3">
    <source>
        <dbReference type="ARBA" id="ARBA00022605"/>
    </source>
</evidence>
<name>K3X218_GLOUD</name>
<dbReference type="VEuPathDB" id="FungiDB:PYU1_G011242"/>
<dbReference type="SUPFAM" id="SSF63380">
    <property type="entry name" value="Riboflavin synthase domain-like"/>
    <property type="match status" value="1"/>
</dbReference>
<evidence type="ECO:0000256" key="4">
    <source>
        <dbReference type="ARBA" id="ARBA00022630"/>
    </source>
</evidence>
<dbReference type="PRINTS" id="PR00371">
    <property type="entry name" value="FPNCR"/>
</dbReference>
<sequence>MPPAVTIFYGSQTGCAESIAQRFYDEALEREYEAEFLPLNEFQNSKVTEMAGHHVIVVCSTTGNGEPPDNAGKFWRFVKRRTQPKDMLQNLRFTVLGLGDTNYDKFCYMGKSIDKRFTELGAQRFYDMCAADEALGLEDSVEPWADSLWAAFDKSCGVGDVSTDTSSDEDAALDGANGNSPQTADQDEPLVTLPYVPVNLVSYETMFGPLDGPTPVPEDVPKLPSSLFSVRFLDDGAAEAATVAALTPSPPENAKYSSTQPFVAKVAAARYLTASHSERKVLGLDIDITGSGLKYTPGDSIGIKCPNREEDVNALLTRLELNGSKLFCLEAAAPTGRVVRRPTAAKSGAADRFPSPCSVRDAFVHHVDILSSPKKAALRALATYCSDEEERARLLVLSSKSGADKYKAFIGDQHLNFVELLYLFPSCTPPLDHFLSLLPQMMPRYYSIASSPLANPDQLLVALTVVDESVGASGIRRLGLCTNWLDSISQPLLAKQVMSPEVKVPIFLRPTRDFQLPASHQWPLLLIGPGTGVAPFMGFLQHRYYEVKNHLDQASDVCTGEWRGGIDLDLQEDEEYTKSPAIAESKGIYLFFGNRHKSEDWIFQQEMEEFVANGTIRQLFTAFSRDEEEKHYVQHELRANGKLVADLLLESGGYVYVCGDGLQMARDVHEALRDILQEHGNLSKEGAEEQLGALASRQRYVRDIWG</sequence>
<keyword evidence="5" id="KW-0288">FMN</keyword>
<keyword evidence="7" id="KW-0274">FAD</keyword>
<dbReference type="PROSITE" id="PS50902">
    <property type="entry name" value="FLAVODOXIN_LIKE"/>
    <property type="match status" value="1"/>
</dbReference>
<keyword evidence="6" id="KW-0949">S-adenosyl-L-methionine</keyword>
<dbReference type="Gene3D" id="1.20.990.10">
    <property type="entry name" value="NADPH-cytochrome p450 Reductase, Chain A, domain 3"/>
    <property type="match status" value="1"/>
</dbReference>
<evidence type="ECO:0000256" key="2">
    <source>
        <dbReference type="ARBA" id="ARBA00001974"/>
    </source>
</evidence>
<dbReference type="GO" id="GO:0005829">
    <property type="term" value="C:cytosol"/>
    <property type="evidence" value="ECO:0007669"/>
    <property type="project" value="TreeGrafter"/>
</dbReference>
<dbReference type="FunFam" id="1.20.990.10:FF:000007">
    <property type="entry name" value="Methionine synthase reductase"/>
    <property type="match status" value="1"/>
</dbReference>
<dbReference type="eggNOG" id="KOG1158">
    <property type="taxonomic scope" value="Eukaryota"/>
</dbReference>
<keyword evidence="17" id="KW-1185">Reference proteome</keyword>
<evidence type="ECO:0000256" key="11">
    <source>
        <dbReference type="ARBA" id="ARBA00039088"/>
    </source>
</evidence>
<evidence type="ECO:0000256" key="5">
    <source>
        <dbReference type="ARBA" id="ARBA00022643"/>
    </source>
</evidence>
<dbReference type="PANTHER" id="PTHR19384:SF84">
    <property type="entry name" value="METHIONINE SYNTHASE REDUCTASE"/>
    <property type="match status" value="1"/>
</dbReference>
<dbReference type="SUPFAM" id="SSF52343">
    <property type="entry name" value="Ferredoxin reductase-like, C-terminal NADP-linked domain"/>
    <property type="match status" value="1"/>
</dbReference>
<dbReference type="EMBL" id="GL376562">
    <property type="status" value="NOT_ANNOTATED_CDS"/>
    <property type="molecule type" value="Genomic_DNA"/>
</dbReference>
<dbReference type="Gene3D" id="2.40.30.10">
    <property type="entry name" value="Translation factors"/>
    <property type="match status" value="1"/>
</dbReference>
<dbReference type="InterPro" id="IPR003097">
    <property type="entry name" value="CysJ-like_FAD-binding"/>
</dbReference>
<dbReference type="GO" id="GO:0050667">
    <property type="term" value="P:homocysteine metabolic process"/>
    <property type="evidence" value="ECO:0007669"/>
    <property type="project" value="TreeGrafter"/>
</dbReference>
<dbReference type="Gene3D" id="3.40.50.360">
    <property type="match status" value="1"/>
</dbReference>
<evidence type="ECO:0000256" key="9">
    <source>
        <dbReference type="ARBA" id="ARBA00023002"/>
    </source>
</evidence>
<dbReference type="InterPro" id="IPR001433">
    <property type="entry name" value="OxRdtase_FAD/NAD-bd"/>
</dbReference>
<dbReference type="InterPro" id="IPR039261">
    <property type="entry name" value="FNR_nucleotide-bd"/>
</dbReference>
<evidence type="ECO:0000313" key="17">
    <source>
        <dbReference type="Proteomes" id="UP000019132"/>
    </source>
</evidence>
<dbReference type="InterPro" id="IPR017938">
    <property type="entry name" value="Riboflavin_synthase-like_b-brl"/>
</dbReference>
<accession>K3X218</accession>
<dbReference type="InterPro" id="IPR029039">
    <property type="entry name" value="Flavoprotein-like_sf"/>
</dbReference>
<keyword evidence="3" id="KW-0028">Amino-acid biosynthesis</keyword>
<keyword evidence="8" id="KW-0521">NADP</keyword>
<evidence type="ECO:0000256" key="7">
    <source>
        <dbReference type="ARBA" id="ARBA00022827"/>
    </source>
</evidence>
<dbReference type="InterPro" id="IPR001709">
    <property type="entry name" value="Flavoprot_Pyr_Nucl_cyt_Rdtase"/>
</dbReference>
<evidence type="ECO:0000256" key="10">
    <source>
        <dbReference type="ARBA" id="ARBA00023167"/>
    </source>
</evidence>
<reference evidence="17" key="2">
    <citation type="submission" date="2010-04" db="EMBL/GenBank/DDBJ databases">
        <authorList>
            <person name="Buell R."/>
            <person name="Hamilton J."/>
            <person name="Hostetler J."/>
        </authorList>
    </citation>
    <scope>NUCLEOTIDE SEQUENCE [LARGE SCALE GENOMIC DNA]</scope>
    <source>
        <strain evidence="17">DAOM:BR144</strain>
    </source>
</reference>
<dbReference type="OMA" id="LFFGHQR"/>
<dbReference type="Pfam" id="PF00667">
    <property type="entry name" value="FAD_binding_1"/>
    <property type="match status" value="1"/>
</dbReference>
<dbReference type="EC" id="1.16.1.8" evidence="11"/>
<evidence type="ECO:0000256" key="12">
    <source>
        <dbReference type="ARBA" id="ARBA00040659"/>
    </source>
</evidence>
<dbReference type="Gene3D" id="3.40.50.80">
    <property type="entry name" value="Nucleotide-binding domain of ferredoxin-NADP reductase (FNR) module"/>
    <property type="match status" value="1"/>
</dbReference>
<keyword evidence="9" id="KW-0560">Oxidoreductase</keyword>
<dbReference type="GO" id="GO:0009086">
    <property type="term" value="P:methionine biosynthetic process"/>
    <property type="evidence" value="ECO:0007669"/>
    <property type="project" value="UniProtKB-KW"/>
</dbReference>
<comment type="cofactor">
    <cofactor evidence="2">
        <name>FAD</name>
        <dbReference type="ChEBI" id="CHEBI:57692"/>
    </cofactor>
</comment>
<dbReference type="GO" id="GO:0010181">
    <property type="term" value="F:FMN binding"/>
    <property type="evidence" value="ECO:0007669"/>
    <property type="project" value="InterPro"/>
</dbReference>
<evidence type="ECO:0000259" key="15">
    <source>
        <dbReference type="PROSITE" id="PS51384"/>
    </source>
</evidence>
<keyword evidence="4" id="KW-0285">Flavoprotein</keyword>
<evidence type="ECO:0000313" key="16">
    <source>
        <dbReference type="EnsemblProtists" id="PYU1_T011267"/>
    </source>
</evidence>
<dbReference type="InterPro" id="IPR017927">
    <property type="entry name" value="FAD-bd_FR_type"/>
</dbReference>
<feature type="domain" description="Flavodoxin-like" evidence="14">
    <location>
        <begin position="5"/>
        <end position="149"/>
    </location>
</feature>
<proteinExistence type="predicted"/>
<dbReference type="PANTHER" id="PTHR19384">
    <property type="entry name" value="NITRIC OXIDE SYNTHASE-RELATED"/>
    <property type="match status" value="1"/>
</dbReference>
<dbReference type="STRING" id="431595.K3X218"/>
<reference evidence="17" key="1">
    <citation type="journal article" date="2010" name="Genome Biol.">
        <title>Genome sequence of the necrotrophic plant pathogen Pythium ultimum reveals original pathogenicity mechanisms and effector repertoire.</title>
        <authorList>
            <person name="Levesque C.A."/>
            <person name="Brouwer H."/>
            <person name="Cano L."/>
            <person name="Hamilton J.P."/>
            <person name="Holt C."/>
            <person name="Huitema E."/>
            <person name="Raffaele S."/>
            <person name="Robideau G.P."/>
            <person name="Thines M."/>
            <person name="Win J."/>
            <person name="Zerillo M.M."/>
            <person name="Beakes G.W."/>
            <person name="Boore J.L."/>
            <person name="Busam D."/>
            <person name="Dumas B."/>
            <person name="Ferriera S."/>
            <person name="Fuerstenberg S.I."/>
            <person name="Gachon C.M."/>
            <person name="Gaulin E."/>
            <person name="Govers F."/>
            <person name="Grenville-Briggs L."/>
            <person name="Horner N."/>
            <person name="Hostetler J."/>
            <person name="Jiang R.H."/>
            <person name="Johnson J."/>
            <person name="Krajaejun T."/>
            <person name="Lin H."/>
            <person name="Meijer H.J."/>
            <person name="Moore B."/>
            <person name="Morris P."/>
            <person name="Phuntmart V."/>
            <person name="Puiu D."/>
            <person name="Shetty J."/>
            <person name="Stajich J.E."/>
            <person name="Tripathy S."/>
            <person name="Wawra S."/>
            <person name="van West P."/>
            <person name="Whitty B.R."/>
            <person name="Coutinho P.M."/>
            <person name="Henrissat B."/>
            <person name="Martin F."/>
            <person name="Thomas P.D."/>
            <person name="Tyler B.M."/>
            <person name="De Vries R.P."/>
            <person name="Kamoun S."/>
            <person name="Yandell M."/>
            <person name="Tisserat N."/>
            <person name="Buell C.R."/>
        </authorList>
    </citation>
    <scope>NUCLEOTIDE SEQUENCE</scope>
    <source>
        <strain evidence="17">DAOM:BR144</strain>
    </source>
</reference>
<protein>
    <recommendedName>
        <fullName evidence="12">Methionine synthase reductase</fullName>
        <ecNumber evidence="11">1.16.1.8</ecNumber>
    </recommendedName>
</protein>
<evidence type="ECO:0000256" key="13">
    <source>
        <dbReference type="SAM" id="MobiDB-lite"/>
    </source>
</evidence>
<dbReference type="Pfam" id="PF00258">
    <property type="entry name" value="Flavodoxin_1"/>
    <property type="match status" value="1"/>
</dbReference>
<reference evidence="16" key="3">
    <citation type="submission" date="2015-02" db="UniProtKB">
        <authorList>
            <consortium name="EnsemblProtists"/>
        </authorList>
    </citation>
    <scope>IDENTIFICATION</scope>
    <source>
        <strain evidence="16">DAOM BR144</strain>
    </source>
</reference>
<dbReference type="PROSITE" id="PS51384">
    <property type="entry name" value="FAD_FR"/>
    <property type="match status" value="1"/>
</dbReference>
<dbReference type="InterPro" id="IPR008254">
    <property type="entry name" value="Flavodoxin/NO_synth"/>
</dbReference>
<dbReference type="EnsemblProtists" id="PYU1_T011267">
    <property type="protein sequence ID" value="PYU1_T011267"/>
    <property type="gene ID" value="PYU1_G011242"/>
</dbReference>
<dbReference type="PRINTS" id="PR00369">
    <property type="entry name" value="FLAVODOXIN"/>
</dbReference>
<dbReference type="Proteomes" id="UP000019132">
    <property type="component" value="Unassembled WGS sequence"/>
</dbReference>
<feature type="domain" description="FAD-binding FR-type" evidence="15">
    <location>
        <begin position="259"/>
        <end position="517"/>
    </location>
</feature>